<evidence type="ECO:0000256" key="10">
    <source>
        <dbReference type="ARBA" id="ARBA00023329"/>
    </source>
</evidence>
<keyword evidence="8 19" id="KW-0472">Membrane</keyword>
<feature type="domain" description="Amino acid transporter transmembrane" evidence="20">
    <location>
        <begin position="105"/>
        <end position="509"/>
    </location>
</feature>
<keyword evidence="3" id="KW-0813">Transport</keyword>
<comment type="function">
    <text evidence="18">Antiporter that exchanges vesicular protons for cytosolic 4-aminobutanoate or to a lesser extend glycine, thus allowing their secretion from nerve terminals. The transport is equally dependent on the chemical and electrical components of the proton gradient. May also transport beta-alanine. Acidification of GABAergic synaptic vesicles is a prerequisite for 4-aminobutanoate uptake.</text>
</comment>
<evidence type="ECO:0000256" key="19">
    <source>
        <dbReference type="SAM" id="Phobius"/>
    </source>
</evidence>
<dbReference type="GO" id="GO:0005774">
    <property type="term" value="C:vacuolar membrane"/>
    <property type="evidence" value="ECO:0007669"/>
    <property type="project" value="TreeGrafter"/>
</dbReference>
<evidence type="ECO:0000256" key="16">
    <source>
        <dbReference type="ARBA" id="ARBA00041574"/>
    </source>
</evidence>
<dbReference type="GO" id="GO:0030659">
    <property type="term" value="C:cytoplasmic vesicle membrane"/>
    <property type="evidence" value="ECO:0007669"/>
    <property type="project" value="UniProtKB-SubCell"/>
</dbReference>
<evidence type="ECO:0000256" key="8">
    <source>
        <dbReference type="ARBA" id="ARBA00023136"/>
    </source>
</evidence>
<keyword evidence="9" id="KW-0966">Cell projection</keyword>
<evidence type="ECO:0000256" key="4">
    <source>
        <dbReference type="ARBA" id="ARBA00022692"/>
    </source>
</evidence>
<comment type="catalytic activity">
    <reaction evidence="12">
        <text>beta-alanine(out) + n H(+)(in) = beta-alanine(in) + n H(+)(out)</text>
        <dbReference type="Rhea" id="RHEA:70987"/>
        <dbReference type="ChEBI" id="CHEBI:15378"/>
        <dbReference type="ChEBI" id="CHEBI:57966"/>
    </reaction>
</comment>
<comment type="catalytic activity">
    <reaction evidence="14">
        <text>4-aminobutanoate(out) + n H(+)(in) = 4-aminobutanoate(in) + n H(+)(out)</text>
        <dbReference type="Rhea" id="RHEA:70979"/>
        <dbReference type="ChEBI" id="CHEBI:15378"/>
        <dbReference type="ChEBI" id="CHEBI:59888"/>
    </reaction>
</comment>
<evidence type="ECO:0000259" key="20">
    <source>
        <dbReference type="Pfam" id="PF01490"/>
    </source>
</evidence>
<keyword evidence="6 19" id="KW-1133">Transmembrane helix</keyword>
<feature type="transmembrane region" description="Helical" evidence="19">
    <location>
        <begin position="487"/>
        <end position="513"/>
    </location>
</feature>
<keyword evidence="10" id="KW-0968">Cytoplasmic vesicle</keyword>
<comment type="catalytic activity">
    <reaction evidence="13">
        <text>glycine(out) + n H(+)(in) = glycine(in) + n H(+)(out)</text>
        <dbReference type="Rhea" id="RHEA:70983"/>
        <dbReference type="ChEBI" id="CHEBI:15378"/>
        <dbReference type="ChEBI" id="CHEBI:57305"/>
    </reaction>
</comment>
<keyword evidence="7" id="KW-0770">Synapse</keyword>
<gene>
    <name evidence="21" type="ORF">DERF_000576</name>
</gene>
<dbReference type="GO" id="GO:0098793">
    <property type="term" value="C:presynapse"/>
    <property type="evidence" value="ECO:0007669"/>
    <property type="project" value="UniProtKB-SubCell"/>
</dbReference>
<comment type="similarity">
    <text evidence="2">Belongs to the amino acid/polyamine transporter 2 family.</text>
</comment>
<feature type="transmembrane region" description="Helical" evidence="19">
    <location>
        <begin position="136"/>
        <end position="157"/>
    </location>
</feature>
<dbReference type="GO" id="GO:0140800">
    <property type="term" value="F:gamma-aminobutyric acid:proton antiporter activity"/>
    <property type="evidence" value="ECO:0007669"/>
    <property type="project" value="UniProtKB-ARBA"/>
</dbReference>
<evidence type="ECO:0000256" key="9">
    <source>
        <dbReference type="ARBA" id="ARBA00023273"/>
    </source>
</evidence>
<dbReference type="Pfam" id="PF01490">
    <property type="entry name" value="Aa_trans"/>
    <property type="match status" value="1"/>
</dbReference>
<evidence type="ECO:0000256" key="6">
    <source>
        <dbReference type="ARBA" id="ARBA00022989"/>
    </source>
</evidence>
<reference evidence="21" key="1">
    <citation type="submission" date="2013-05" db="EMBL/GenBank/DDBJ databases">
        <authorList>
            <person name="Yim A.K.Y."/>
            <person name="Chan T.F."/>
            <person name="Ji K.M."/>
            <person name="Liu X.Y."/>
            <person name="Zhou J.W."/>
            <person name="Li R.Q."/>
            <person name="Yang K.Y."/>
            <person name="Li J."/>
            <person name="Li M."/>
            <person name="Law P.T.W."/>
            <person name="Wu Y.L."/>
            <person name="Cai Z.L."/>
            <person name="Qin H."/>
            <person name="Bao Y."/>
            <person name="Leung R.K.K."/>
            <person name="Ng P.K.S."/>
            <person name="Zou J."/>
            <person name="Zhong X.J."/>
            <person name="Ran P.X."/>
            <person name="Zhong N.S."/>
            <person name="Liu Z.G."/>
            <person name="Tsui S.K.W."/>
        </authorList>
    </citation>
    <scope>NUCLEOTIDE SEQUENCE</scope>
    <source>
        <strain evidence="21">Derf</strain>
        <tissue evidence="21">Whole organism</tissue>
    </source>
</reference>
<name>A0A922I6V0_DERFA</name>
<evidence type="ECO:0000256" key="14">
    <source>
        <dbReference type="ARBA" id="ARBA00036440"/>
    </source>
</evidence>
<dbReference type="Proteomes" id="UP000790347">
    <property type="component" value="Unassembled WGS sequence"/>
</dbReference>
<evidence type="ECO:0000256" key="1">
    <source>
        <dbReference type="ARBA" id="ARBA00004439"/>
    </source>
</evidence>
<evidence type="ECO:0000256" key="7">
    <source>
        <dbReference type="ARBA" id="ARBA00023018"/>
    </source>
</evidence>
<dbReference type="AlphaFoldDB" id="A0A922I6V0"/>
<evidence type="ECO:0000256" key="11">
    <source>
        <dbReference type="ARBA" id="ARBA00034106"/>
    </source>
</evidence>
<evidence type="ECO:0000256" key="18">
    <source>
        <dbReference type="ARBA" id="ARBA00046163"/>
    </source>
</evidence>
<feature type="transmembrane region" description="Helical" evidence="19">
    <location>
        <begin position="229"/>
        <end position="247"/>
    </location>
</feature>
<evidence type="ECO:0000313" key="21">
    <source>
        <dbReference type="EMBL" id="KAH9526492.1"/>
    </source>
</evidence>
<dbReference type="GO" id="GO:0006836">
    <property type="term" value="P:neurotransmitter transport"/>
    <property type="evidence" value="ECO:0007669"/>
    <property type="project" value="UniProtKB-KW"/>
</dbReference>
<proteinExistence type="inferred from homology"/>
<keyword evidence="22" id="KW-1185">Reference proteome</keyword>
<feature type="transmembrane region" description="Helical" evidence="19">
    <location>
        <begin position="253"/>
        <end position="274"/>
    </location>
</feature>
<keyword evidence="5" id="KW-0532">Neurotransmitter transport</keyword>
<evidence type="ECO:0000256" key="12">
    <source>
        <dbReference type="ARBA" id="ARBA00035892"/>
    </source>
</evidence>
<dbReference type="GO" id="GO:0015179">
    <property type="term" value="F:L-amino acid transmembrane transporter activity"/>
    <property type="evidence" value="ECO:0007669"/>
    <property type="project" value="TreeGrafter"/>
</dbReference>
<evidence type="ECO:0000256" key="5">
    <source>
        <dbReference type="ARBA" id="ARBA00022775"/>
    </source>
</evidence>
<sequence>MNDKVSNLFNTWSSLKERVRSKIPESCTEAVEKIRNRRGDEHEMGTFRTFEQTNQTGGLPYGSQMTMEAVTGYGEYQDGVPNGYYDGQQQPPPHFVDPHTGTSGKISAWQAGWNITNAIQGMFIVCLPYAVLHGGYWGVFVLLFVAYICFYTGRILVHCLYEPNEQGQMIRVRDSYVKIAEACLGEKYGGILVNTAQIIELLMTCILYVVLSGDLMIGSFPEGVIDQRSWMMISTMLLLPCAFLTNLHSVSTLSFWCTVTHIILNVIILGYCFIQIGDWQWSKVSLRLDMGTFPITLGIVVFSYTSQIFLPTLEGNMQNPDEFEEMLKWSHIAAGLSKALFALIGFLTFGEETQDVITNNLPTRGFRGLVNLTLVAKALLSYPLPYFAAASLIESALFRGRPTEQRPDGEGDQPFPTCWGRDNELRVWAVTLRVLLVLFTMFMAVSIPHFVLLMGLIGNFTGTMLSFVWPCYFHMKLKWYTLDIRHIAWEVFIICCGVLCGIIGIITSFTALVETYHIPLPYPDQNAMQG</sequence>
<evidence type="ECO:0000256" key="13">
    <source>
        <dbReference type="ARBA" id="ARBA00035961"/>
    </source>
</evidence>
<dbReference type="FunFam" id="1.20.1740.10:FF:000062">
    <property type="entry name" value="Vesicular inhibitory amino acid transporter"/>
    <property type="match status" value="1"/>
</dbReference>
<dbReference type="PANTHER" id="PTHR22950">
    <property type="entry name" value="AMINO ACID TRANSPORTER"/>
    <property type="match status" value="1"/>
</dbReference>
<accession>A0A922I6V0</accession>
<comment type="subcellular location">
    <subcellularLocation>
        <location evidence="1">Cytoplasmic vesicle membrane</location>
        <topology evidence="1">Multi-pass membrane protein</topology>
    </subcellularLocation>
    <subcellularLocation>
        <location evidence="11">Presynapse</location>
    </subcellularLocation>
</comment>
<dbReference type="PANTHER" id="PTHR22950:SF689">
    <property type="entry name" value="VESICULAR INHIBITORY AMINO ACID TRANSPORTER"/>
    <property type="match status" value="1"/>
</dbReference>
<comment type="caution">
    <text evidence="21">The sequence shown here is derived from an EMBL/GenBank/DDBJ whole genome shotgun (WGS) entry which is preliminary data.</text>
</comment>
<dbReference type="EMBL" id="ASGP02000001">
    <property type="protein sequence ID" value="KAH9526492.1"/>
    <property type="molecule type" value="Genomic_DNA"/>
</dbReference>
<feature type="transmembrane region" description="Helical" evidence="19">
    <location>
        <begin position="286"/>
        <end position="309"/>
    </location>
</feature>
<dbReference type="GO" id="GO:0060077">
    <property type="term" value="C:inhibitory synapse"/>
    <property type="evidence" value="ECO:0007669"/>
    <property type="project" value="UniProtKB-ARBA"/>
</dbReference>
<evidence type="ECO:0000313" key="22">
    <source>
        <dbReference type="Proteomes" id="UP000790347"/>
    </source>
</evidence>
<feature type="transmembrane region" description="Helical" evidence="19">
    <location>
        <begin position="425"/>
        <end position="445"/>
    </location>
</feature>
<dbReference type="InterPro" id="IPR013057">
    <property type="entry name" value="AA_transpt_TM"/>
</dbReference>
<organism evidence="21 22">
    <name type="scientific">Dermatophagoides farinae</name>
    <name type="common">American house dust mite</name>
    <dbReference type="NCBI Taxonomy" id="6954"/>
    <lineage>
        <taxon>Eukaryota</taxon>
        <taxon>Metazoa</taxon>
        <taxon>Ecdysozoa</taxon>
        <taxon>Arthropoda</taxon>
        <taxon>Chelicerata</taxon>
        <taxon>Arachnida</taxon>
        <taxon>Acari</taxon>
        <taxon>Acariformes</taxon>
        <taxon>Sarcoptiformes</taxon>
        <taxon>Astigmata</taxon>
        <taxon>Psoroptidia</taxon>
        <taxon>Analgoidea</taxon>
        <taxon>Pyroglyphidae</taxon>
        <taxon>Dermatophagoidinae</taxon>
        <taxon>Dermatophagoides</taxon>
    </lineage>
</organism>
<reference evidence="21" key="2">
    <citation type="journal article" date="2022" name="Res Sq">
        <title>Comparative Genomics Reveals Insights into the Divergent Evolution of Astigmatic Mites and Household Pest Adaptations.</title>
        <authorList>
            <person name="Xiong Q."/>
            <person name="Wan A.T.-Y."/>
            <person name="Liu X.-Y."/>
            <person name="Fung C.S.-H."/>
            <person name="Xiao X."/>
            <person name="Malainual N."/>
            <person name="Hou J."/>
            <person name="Wang L."/>
            <person name="Wang M."/>
            <person name="Yang K."/>
            <person name="Cui Y."/>
            <person name="Leung E."/>
            <person name="Nong W."/>
            <person name="Shin S.-K."/>
            <person name="Au S."/>
            <person name="Jeong K.Y."/>
            <person name="Chew F.T."/>
            <person name="Hui J."/>
            <person name="Leung T.F."/>
            <person name="Tungtrongchitr A."/>
            <person name="Zhong N."/>
            <person name="Liu Z."/>
            <person name="Tsui S."/>
        </authorList>
    </citation>
    <scope>NUCLEOTIDE SEQUENCE</scope>
    <source>
        <strain evidence="21">Derf</strain>
        <tissue evidence="21">Whole organism</tissue>
    </source>
</reference>
<evidence type="ECO:0000256" key="2">
    <source>
        <dbReference type="ARBA" id="ARBA00008066"/>
    </source>
</evidence>
<evidence type="ECO:0000256" key="15">
    <source>
        <dbReference type="ARBA" id="ARBA00039542"/>
    </source>
</evidence>
<evidence type="ECO:0000256" key="3">
    <source>
        <dbReference type="ARBA" id="ARBA00022448"/>
    </source>
</evidence>
<feature type="transmembrane region" description="Helical" evidence="19">
    <location>
        <begin position="198"/>
        <end position="217"/>
    </location>
</feature>
<feature type="transmembrane region" description="Helical" evidence="19">
    <location>
        <begin position="451"/>
        <end position="475"/>
    </location>
</feature>
<dbReference type="GO" id="GO:0015187">
    <property type="term" value="F:glycine transmembrane transporter activity"/>
    <property type="evidence" value="ECO:0007669"/>
    <property type="project" value="UniProtKB-ARBA"/>
</dbReference>
<protein>
    <recommendedName>
        <fullName evidence="15">Vesicular inhibitory amino acid transporter</fullName>
    </recommendedName>
    <alternativeName>
        <fullName evidence="16">Solute carrier family 32 member 1</fullName>
    </alternativeName>
    <alternativeName>
        <fullName evidence="17">Vesicular GABA transporter</fullName>
    </alternativeName>
</protein>
<keyword evidence="4 19" id="KW-0812">Transmembrane</keyword>
<dbReference type="GO" id="GO:0051939">
    <property type="term" value="P:gamma-aminobutyric acid import"/>
    <property type="evidence" value="ECO:0007669"/>
    <property type="project" value="UniProtKB-ARBA"/>
</dbReference>
<evidence type="ECO:0000256" key="17">
    <source>
        <dbReference type="ARBA" id="ARBA00042394"/>
    </source>
</evidence>